<reference evidence="3 4" key="1">
    <citation type="journal article" date="2022" name="ISME Commun">
        <title>Vulcanimicrobium alpinus gen. nov. sp. nov., the first cultivated representative of the candidate phylum 'Eremiobacterota', is a metabolically versatile aerobic anoxygenic phototroph.</title>
        <authorList>
            <person name="Yabe S."/>
            <person name="Muto K."/>
            <person name="Abe K."/>
            <person name="Yokota A."/>
            <person name="Staudigel H."/>
            <person name="Tebo B.M."/>
        </authorList>
    </citation>
    <scope>NUCLEOTIDE SEQUENCE [LARGE SCALE GENOMIC DNA]</scope>
    <source>
        <strain evidence="3 4">WC8-2</strain>
    </source>
</reference>
<protein>
    <submittedName>
        <fullName evidence="3">Uncharacterized protein</fullName>
    </submittedName>
</protein>
<gene>
    <name evidence="3" type="ORF">WPS_04710</name>
</gene>
<sequence length="344" mass="34416">MRFQQRVFVLAGIALSALAACSGSFGSGSGLPQTLASPGFGNATPSPVPDSSSVILTVGESTAFQSLPEIGGYSGAIAFPKVAPDPVKSPSASAKNASAAPAPTPVSIAVGASLSVKKPNDGPDLNLESGKGKKKRSREHPARALAYVTLLPTHDVTLESYPRFALDVPRDIATQYRDGEFGLALWNAGEKDESYRLAVAELDRSSTPPPAAARSAAAANVAPNVAASDAATAVPSTGTRSSGPTGMGGNVPFSGQSMSPLGGASRVPAATAAPTLPPQRILFASSEKTLKLIANRPAVFALYALPHPVSGGTAAPAAVSVQPSAAASAAASATPAPSTSPSRQ</sequence>
<feature type="region of interest" description="Disordered" evidence="1">
    <location>
        <begin position="224"/>
        <end position="249"/>
    </location>
</feature>
<dbReference type="Proteomes" id="UP001317532">
    <property type="component" value="Chromosome"/>
</dbReference>
<keyword evidence="2" id="KW-0732">Signal</keyword>
<proteinExistence type="predicted"/>
<evidence type="ECO:0000313" key="3">
    <source>
        <dbReference type="EMBL" id="BDE05195.1"/>
    </source>
</evidence>
<feature type="chain" id="PRO_5042990871" evidence="2">
    <location>
        <begin position="20"/>
        <end position="344"/>
    </location>
</feature>
<dbReference type="AlphaFoldDB" id="A0AAN1XSX7"/>
<dbReference type="PROSITE" id="PS51257">
    <property type="entry name" value="PROKAR_LIPOPROTEIN"/>
    <property type="match status" value="1"/>
</dbReference>
<evidence type="ECO:0000256" key="1">
    <source>
        <dbReference type="SAM" id="MobiDB-lite"/>
    </source>
</evidence>
<name>A0AAN1XSX7_UNVUL</name>
<keyword evidence="4" id="KW-1185">Reference proteome</keyword>
<feature type="region of interest" description="Disordered" evidence="1">
    <location>
        <begin position="312"/>
        <end position="344"/>
    </location>
</feature>
<evidence type="ECO:0000256" key="2">
    <source>
        <dbReference type="SAM" id="SignalP"/>
    </source>
</evidence>
<dbReference type="EMBL" id="AP025523">
    <property type="protein sequence ID" value="BDE05195.1"/>
    <property type="molecule type" value="Genomic_DNA"/>
</dbReference>
<feature type="signal peptide" evidence="2">
    <location>
        <begin position="1"/>
        <end position="19"/>
    </location>
</feature>
<evidence type="ECO:0000313" key="4">
    <source>
        <dbReference type="Proteomes" id="UP001317532"/>
    </source>
</evidence>
<feature type="compositionally biased region" description="Low complexity" evidence="1">
    <location>
        <begin position="224"/>
        <end position="236"/>
    </location>
</feature>
<feature type="region of interest" description="Disordered" evidence="1">
    <location>
        <begin position="114"/>
        <end position="140"/>
    </location>
</feature>
<accession>A0AAN1XSX7</accession>
<dbReference type="RefSeq" id="WP_317996257.1">
    <property type="nucleotide sequence ID" value="NZ_AP025523.1"/>
</dbReference>
<organism evidence="3 4">
    <name type="scientific">Vulcanimicrobium alpinum</name>
    <dbReference type="NCBI Taxonomy" id="3016050"/>
    <lineage>
        <taxon>Bacteria</taxon>
        <taxon>Bacillati</taxon>
        <taxon>Vulcanimicrobiota</taxon>
        <taxon>Vulcanimicrobiia</taxon>
        <taxon>Vulcanimicrobiales</taxon>
        <taxon>Vulcanimicrobiaceae</taxon>
        <taxon>Vulcanimicrobium</taxon>
    </lineage>
</organism>
<dbReference type="KEGG" id="vab:WPS_04710"/>
<feature type="compositionally biased region" description="Low complexity" evidence="1">
    <location>
        <begin position="313"/>
        <end position="344"/>
    </location>
</feature>